<dbReference type="NCBIfam" id="TIGR03083">
    <property type="entry name" value="maleylpyruvate isomerase family mycothiol-dependent enzyme"/>
    <property type="match status" value="1"/>
</dbReference>
<dbReference type="AlphaFoldDB" id="A0A021VX85"/>
<dbReference type="Proteomes" id="UP000019753">
    <property type="component" value="Unassembled WGS sequence"/>
</dbReference>
<name>A0A021VX85_9CELL</name>
<sequence length="217" mass="23357">MPWHHLERAAAVAALRDAGPGAPTACEGWRTEQLAAHLVLRERDPLTAAGIVLPPLAARTERRTQDVGSRSTTPAAWDALVGKVADGPPPWSPLRWGGDPVQLAEYFVHAEDVRRGGPDGRLVPTRPRAAGHSAALWRELRRMAPMLLRRAPVPVVLTDGDESLSAGPPTPGRAPATVRADVGELLLWAYERSRVARVEVEGDGEQVAALDAFRPRG</sequence>
<dbReference type="EMBL" id="AXCW01000023">
    <property type="protein sequence ID" value="EYR64635.1"/>
    <property type="molecule type" value="Genomic_DNA"/>
</dbReference>
<evidence type="ECO:0000313" key="2">
    <source>
        <dbReference type="Proteomes" id="UP000019753"/>
    </source>
</evidence>
<comment type="caution">
    <text evidence="1">The sequence shown here is derived from an EMBL/GenBank/DDBJ whole genome shotgun (WGS) entry which is preliminary data.</text>
</comment>
<dbReference type="InterPro" id="IPR034660">
    <property type="entry name" value="DinB/YfiT-like"/>
</dbReference>
<dbReference type="InterPro" id="IPR017519">
    <property type="entry name" value="CHP03085"/>
</dbReference>
<reference evidence="1 2" key="1">
    <citation type="submission" date="2014-01" db="EMBL/GenBank/DDBJ databases">
        <title>Actinotalea ferrariae CF5-4.</title>
        <authorList>
            <person name="Chen F."/>
            <person name="Li Y."/>
            <person name="Wang G."/>
        </authorList>
    </citation>
    <scope>NUCLEOTIDE SEQUENCE [LARGE SCALE GENOMIC DNA]</scope>
    <source>
        <strain evidence="1 2">CF5-4</strain>
    </source>
</reference>
<evidence type="ECO:0000313" key="1">
    <source>
        <dbReference type="EMBL" id="EYR64635.1"/>
    </source>
</evidence>
<dbReference type="InterPro" id="IPR017517">
    <property type="entry name" value="Maleyloyr_isom"/>
</dbReference>
<dbReference type="RefSeq" id="WP_034222865.1">
    <property type="nucleotide sequence ID" value="NZ_AXCW01000023.1"/>
</dbReference>
<dbReference type="SUPFAM" id="SSF109854">
    <property type="entry name" value="DinB/YfiT-like putative metalloenzymes"/>
    <property type="match status" value="1"/>
</dbReference>
<organism evidence="1 2">
    <name type="scientific">Actinotalea ferrariae CF5-4</name>
    <dbReference type="NCBI Taxonomy" id="948458"/>
    <lineage>
        <taxon>Bacteria</taxon>
        <taxon>Bacillati</taxon>
        <taxon>Actinomycetota</taxon>
        <taxon>Actinomycetes</taxon>
        <taxon>Micrococcales</taxon>
        <taxon>Cellulomonadaceae</taxon>
        <taxon>Actinotalea</taxon>
    </lineage>
</organism>
<dbReference type="OrthoDB" id="3268903at2"/>
<accession>A0A021VX85</accession>
<proteinExistence type="predicted"/>
<dbReference type="NCBIfam" id="TIGR03085">
    <property type="entry name" value="TIGR03085 family metal-binding protein"/>
    <property type="match status" value="1"/>
</dbReference>
<keyword evidence="2" id="KW-1185">Reference proteome</keyword>
<gene>
    <name evidence="1" type="ORF">N866_07680</name>
</gene>
<protein>
    <recommendedName>
        <fullName evidence="3">Mycothiol-dependent maleylpyruvate isomerase metal-binding domain-containing protein</fullName>
    </recommendedName>
</protein>
<evidence type="ECO:0008006" key="3">
    <source>
        <dbReference type="Google" id="ProtNLM"/>
    </source>
</evidence>